<proteinExistence type="predicted"/>
<dbReference type="SMART" id="SM00710">
    <property type="entry name" value="PbH1"/>
    <property type="match status" value="8"/>
</dbReference>
<comment type="caution">
    <text evidence="4">The sequence shown here is derived from an EMBL/GenBank/DDBJ whole genome shotgun (WGS) entry which is preliminary data.</text>
</comment>
<keyword evidence="1" id="KW-0802">TPR repeat</keyword>
<dbReference type="InterPro" id="IPR011990">
    <property type="entry name" value="TPR-like_helical_dom_sf"/>
</dbReference>
<gene>
    <name evidence="4" type="ORF">CUJ83_12620</name>
</gene>
<feature type="repeat" description="TPR" evidence="1">
    <location>
        <begin position="729"/>
        <end position="762"/>
    </location>
</feature>
<feature type="domain" description="Periplasmic copper-binding protein NosD beta helix" evidence="3">
    <location>
        <begin position="106"/>
        <end position="245"/>
    </location>
</feature>
<keyword evidence="2" id="KW-0812">Transmembrane</keyword>
<feature type="transmembrane region" description="Helical" evidence="2">
    <location>
        <begin position="348"/>
        <end position="368"/>
    </location>
</feature>
<organism evidence="4 5">
    <name type="scientific">Methanooceanicella nereidis</name>
    <dbReference type="NCBI Taxonomy" id="2052831"/>
    <lineage>
        <taxon>Archaea</taxon>
        <taxon>Methanobacteriati</taxon>
        <taxon>Methanobacteriota</taxon>
        <taxon>Stenosarchaea group</taxon>
        <taxon>Methanomicrobia</taxon>
        <taxon>Methanocellales</taxon>
        <taxon>Methanocellaceae</taxon>
        <taxon>Methanooceanicella</taxon>
    </lineage>
</organism>
<dbReference type="RefSeq" id="WP_230742696.1">
    <property type="nucleotide sequence ID" value="NZ_PGCK01000011.1"/>
</dbReference>
<dbReference type="PANTHER" id="PTHR12558:SF13">
    <property type="entry name" value="CELL DIVISION CYCLE PROTEIN 27 HOMOLOG"/>
    <property type="match status" value="1"/>
</dbReference>
<dbReference type="Gene3D" id="2.160.20.10">
    <property type="entry name" value="Single-stranded right-handed beta-helix, Pectin lyase-like"/>
    <property type="match status" value="1"/>
</dbReference>
<keyword evidence="5" id="KW-1185">Reference proteome</keyword>
<sequence length="812" mass="93753">MKRYLFSFFSVLSLLTLIIFFSPVCNASAANITKYDSYKDITIKLDEDLIIERGEWLVLDNVTLEINASHDRLYRIEVMDGGRLYINDSMISSSNAEYPYIFLVDEGSSFQLINSELYDCGDPVYKNKKYYGLWINSDDSIIKNNKITDCYFGIILDGCEHCIVEKNQVIFNDEGLFIDSSNNNLISGNIINYNDGNGIYLYSSDKNYLLNNEASNNKNKGIWVAGSSDKNYLENNRFDHNSIGIAVEFSKTNILKNNTVTFNLKDGIYVTSFSHDNQILYNTAINNRDNGIYINSSNNSVLFQNNASFNGGYGFYIDENCDTVIADKTGNIASGNGKDDYFIPEKSLSFLEISFISIFFAFIDKIFFMIDLQRFIISNIFGGMAAPFRQPISKYVLKPINRLISMFNIRRNDYYNAHINSRFNITFIHFLSGNRIFSIIRMRSPIKILSNPIALQQVRFFDLLLKDKEFLIRNAIYFGSMMLIGVSIYYALRFIGIWKLPYLIPITLQFVIMYFIGIIIEGNVIGKVENIQYDLGFEGDIQLLREDIDMNKRHLESKLTNNEIDTDTYRLRMRDLNEQQYIVDYLEGRKHFLLFTEKGYLSAISIYEKILERSPENPLVLAGLSEAYAMIGQWKKENEDDGHEFIEKSAHFSQKAYEIDKSYCEVCRAYAINLYHKGDRSGAETEINNAIRINPSNAFSYYICGTFKDNTKEKVRLFKKALTLNPDLIIAHRELGIIYLEDKKSNKAAGHFEKVIKLNDDDPCAHYYKGNIYQRMVRIEEAIKEYKKALMIYPGYIKAQNAISNVQKESYQ</sequence>
<dbReference type="Gene3D" id="1.25.40.10">
    <property type="entry name" value="Tetratricopeptide repeat domain"/>
    <property type="match status" value="2"/>
</dbReference>
<evidence type="ECO:0000256" key="1">
    <source>
        <dbReference type="PROSITE-ProRule" id="PRU00339"/>
    </source>
</evidence>
<dbReference type="SMART" id="SM00028">
    <property type="entry name" value="TPR"/>
    <property type="match status" value="3"/>
</dbReference>
<dbReference type="NCBIfam" id="TIGR03804">
    <property type="entry name" value="para_beta_helix"/>
    <property type="match status" value="4"/>
</dbReference>
<dbReference type="PANTHER" id="PTHR12558">
    <property type="entry name" value="CELL DIVISION CYCLE 16,23,27"/>
    <property type="match status" value="1"/>
</dbReference>
<feature type="repeat" description="TPR" evidence="1">
    <location>
        <begin position="763"/>
        <end position="796"/>
    </location>
</feature>
<dbReference type="Proteomes" id="UP001320159">
    <property type="component" value="Unassembled WGS sequence"/>
</dbReference>
<keyword evidence="2" id="KW-1133">Transmembrane helix</keyword>
<dbReference type="InterPro" id="IPR011050">
    <property type="entry name" value="Pectin_lyase_fold/virulence"/>
</dbReference>
<keyword evidence="2" id="KW-0472">Membrane</keyword>
<evidence type="ECO:0000256" key="2">
    <source>
        <dbReference type="SAM" id="Phobius"/>
    </source>
</evidence>
<dbReference type="Pfam" id="PF13181">
    <property type="entry name" value="TPR_8"/>
    <property type="match status" value="1"/>
</dbReference>
<dbReference type="InterPro" id="IPR019734">
    <property type="entry name" value="TPR_rpt"/>
</dbReference>
<dbReference type="EMBL" id="PGCK01000011">
    <property type="protein sequence ID" value="MCD1295839.1"/>
    <property type="molecule type" value="Genomic_DNA"/>
</dbReference>
<reference evidence="4 5" key="1">
    <citation type="submission" date="2017-11" db="EMBL/GenBank/DDBJ databases">
        <title>Isolation and Characterization of Family Methanocellaceae Species from Potential Methane Hydrate Area Offshore Southwestern Taiwan.</title>
        <authorList>
            <person name="Zhang W.-L."/>
            <person name="Chen W.-C."/>
            <person name="Lai M.-C."/>
            <person name="Chen S.-C."/>
        </authorList>
    </citation>
    <scope>NUCLEOTIDE SEQUENCE [LARGE SCALE GENOMIC DNA]</scope>
    <source>
        <strain evidence="4 5">CWC-04</strain>
    </source>
</reference>
<feature type="transmembrane region" description="Helical" evidence="2">
    <location>
        <begin position="475"/>
        <end position="496"/>
    </location>
</feature>
<dbReference type="SUPFAM" id="SSF48452">
    <property type="entry name" value="TPR-like"/>
    <property type="match status" value="1"/>
</dbReference>
<name>A0AAP2REI0_9EURY</name>
<protein>
    <recommendedName>
        <fullName evidence="3">Periplasmic copper-binding protein NosD beta helix domain-containing protein</fullName>
    </recommendedName>
</protein>
<dbReference type="InterPro" id="IPR012334">
    <property type="entry name" value="Pectin_lyas_fold"/>
</dbReference>
<evidence type="ECO:0000259" key="3">
    <source>
        <dbReference type="Pfam" id="PF05048"/>
    </source>
</evidence>
<dbReference type="SUPFAM" id="SSF51126">
    <property type="entry name" value="Pectin lyase-like"/>
    <property type="match status" value="1"/>
</dbReference>
<accession>A0AAP2REI0</accession>
<dbReference type="Pfam" id="PF05048">
    <property type="entry name" value="NosD"/>
    <property type="match status" value="1"/>
</dbReference>
<dbReference type="PROSITE" id="PS50005">
    <property type="entry name" value="TPR"/>
    <property type="match status" value="2"/>
</dbReference>
<dbReference type="InterPro" id="IPR022441">
    <property type="entry name" value="Para_beta_helix_rpt-2"/>
</dbReference>
<evidence type="ECO:0000313" key="4">
    <source>
        <dbReference type="EMBL" id="MCD1295839.1"/>
    </source>
</evidence>
<evidence type="ECO:0000313" key="5">
    <source>
        <dbReference type="Proteomes" id="UP001320159"/>
    </source>
</evidence>
<dbReference type="AlphaFoldDB" id="A0AAP2REI0"/>
<dbReference type="InterPro" id="IPR006626">
    <property type="entry name" value="PbH1"/>
</dbReference>
<feature type="transmembrane region" description="Helical" evidence="2">
    <location>
        <begin position="502"/>
        <end position="520"/>
    </location>
</feature>
<dbReference type="InterPro" id="IPR007742">
    <property type="entry name" value="NosD_dom"/>
</dbReference>